<keyword evidence="2" id="KW-0732">Signal</keyword>
<keyword evidence="1" id="KW-0472">Membrane</keyword>
<keyword evidence="4" id="KW-1185">Reference proteome</keyword>
<organism evidence="3 4">
    <name type="scientific">Nakamurella antarctica</name>
    <dbReference type="NCBI Taxonomy" id="1902245"/>
    <lineage>
        <taxon>Bacteria</taxon>
        <taxon>Bacillati</taxon>
        <taxon>Actinomycetota</taxon>
        <taxon>Actinomycetes</taxon>
        <taxon>Nakamurellales</taxon>
        <taxon>Nakamurellaceae</taxon>
        <taxon>Nakamurella</taxon>
    </lineage>
</organism>
<proteinExistence type="predicted"/>
<gene>
    <name evidence="3" type="ORF">EH165_03405</name>
</gene>
<accession>A0A3G8ZJH5</accession>
<dbReference type="AlphaFoldDB" id="A0A3G8ZJH5"/>
<keyword evidence="1" id="KW-1133">Transmembrane helix</keyword>
<keyword evidence="1" id="KW-0812">Transmembrane</keyword>
<evidence type="ECO:0000313" key="3">
    <source>
        <dbReference type="EMBL" id="AZI57348.1"/>
    </source>
</evidence>
<dbReference type="EMBL" id="CP034170">
    <property type="protein sequence ID" value="AZI57348.1"/>
    <property type="molecule type" value="Genomic_DNA"/>
</dbReference>
<reference evidence="3 4" key="1">
    <citation type="submission" date="2018-11" db="EMBL/GenBank/DDBJ databases">
        <authorList>
            <person name="Da X."/>
        </authorList>
    </citation>
    <scope>NUCLEOTIDE SEQUENCE [LARGE SCALE GENOMIC DNA]</scope>
    <source>
        <strain evidence="3 4">S14-144</strain>
    </source>
</reference>
<evidence type="ECO:0000256" key="1">
    <source>
        <dbReference type="SAM" id="Phobius"/>
    </source>
</evidence>
<protein>
    <submittedName>
        <fullName evidence="3">Uncharacterized protein</fullName>
    </submittedName>
</protein>
<name>A0A3G8ZJH5_9ACTN</name>
<evidence type="ECO:0000313" key="4">
    <source>
        <dbReference type="Proteomes" id="UP000268084"/>
    </source>
</evidence>
<feature type="chain" id="PRO_5039533102" evidence="2">
    <location>
        <begin position="22"/>
        <end position="96"/>
    </location>
</feature>
<reference evidence="3 4" key="2">
    <citation type="submission" date="2018-12" db="EMBL/GenBank/DDBJ databases">
        <title>Nakamurella antarcticus sp. nov., isolated from Antarctica South Shetland Islands soil.</title>
        <authorList>
            <person name="Peng F."/>
        </authorList>
    </citation>
    <scope>NUCLEOTIDE SEQUENCE [LARGE SCALE GENOMIC DNA]</scope>
    <source>
        <strain evidence="3 4">S14-144</strain>
    </source>
</reference>
<sequence length="96" mass="9707">MKKLVIMVLASMAALISPAVAGAQALTESAAAEGSVNVGSTGFLARPALLGLTMGATLWFAIALLAVVFAMVALSRSRSAFARADSVRPAGSLSER</sequence>
<dbReference type="RefSeq" id="WP_124798033.1">
    <property type="nucleotide sequence ID" value="NZ_CP034170.1"/>
</dbReference>
<dbReference type="Proteomes" id="UP000268084">
    <property type="component" value="Chromosome"/>
</dbReference>
<feature type="signal peptide" evidence="2">
    <location>
        <begin position="1"/>
        <end position="21"/>
    </location>
</feature>
<evidence type="ECO:0000256" key="2">
    <source>
        <dbReference type="SAM" id="SignalP"/>
    </source>
</evidence>
<feature type="transmembrane region" description="Helical" evidence="1">
    <location>
        <begin position="47"/>
        <end position="74"/>
    </location>
</feature>
<dbReference type="KEGG" id="nak:EH165_03405"/>